<organism evidence="1 2">
    <name type="scientific">Pseudomonas syringae pv. japonica str. M301072</name>
    <dbReference type="NCBI Taxonomy" id="629262"/>
    <lineage>
        <taxon>Bacteria</taxon>
        <taxon>Pseudomonadati</taxon>
        <taxon>Pseudomonadota</taxon>
        <taxon>Gammaproteobacteria</taxon>
        <taxon>Pseudomonadales</taxon>
        <taxon>Pseudomonadaceae</taxon>
        <taxon>Pseudomonas</taxon>
        <taxon>Pseudomonas syringae</taxon>
    </lineage>
</organism>
<reference evidence="1 2" key="1">
    <citation type="journal article" date="2011" name="PLoS Pathog.">
        <title>Dynamic evolution of pathogenicity revealed by sequencing and comparative genomics of 19 Pseudomonas syringae isolates.</title>
        <authorList>
            <person name="Baltrus D.A."/>
            <person name="Nishimura M.T."/>
            <person name="Romanchuk A."/>
            <person name="Chang J.H."/>
            <person name="Mukhtar M.S."/>
            <person name="Cherkis K."/>
            <person name="Roach J."/>
            <person name="Grant S.R."/>
            <person name="Jones C.D."/>
            <person name="Dangl J.L."/>
        </authorList>
    </citation>
    <scope>NUCLEOTIDE SEQUENCE [LARGE SCALE GENOMIC DNA]</scope>
    <source>
        <strain evidence="2">M301072PT</strain>
    </source>
</reference>
<sequence>TIRCQQLEYRHWALGVVVDGDLLGEGKARHKGE</sequence>
<evidence type="ECO:0000313" key="1">
    <source>
        <dbReference type="EMBL" id="EGH36257.1"/>
    </source>
</evidence>
<feature type="non-terminal residue" evidence="1">
    <location>
        <position position="33"/>
    </location>
</feature>
<dbReference type="EMBL" id="AEAH01004624">
    <property type="protein sequence ID" value="EGH36257.1"/>
    <property type="molecule type" value="Genomic_DNA"/>
</dbReference>
<comment type="caution">
    <text evidence="1">The sequence shown here is derived from an EMBL/GenBank/DDBJ whole genome shotgun (WGS) entry which is preliminary data.</text>
</comment>
<protein>
    <submittedName>
        <fullName evidence="1">Uncharacterized protein</fullName>
    </submittedName>
</protein>
<gene>
    <name evidence="1" type="ORF">PSYJA_47173</name>
</gene>
<proteinExistence type="predicted"/>
<dbReference type="Proteomes" id="UP000004471">
    <property type="component" value="Unassembled WGS sequence"/>
</dbReference>
<accession>F3G1B5</accession>
<name>F3G1B5_PSESX</name>
<evidence type="ECO:0000313" key="2">
    <source>
        <dbReference type="Proteomes" id="UP000004471"/>
    </source>
</evidence>
<feature type="non-terminal residue" evidence="1">
    <location>
        <position position="1"/>
    </location>
</feature>
<dbReference type="AlphaFoldDB" id="F3G1B5"/>